<feature type="binding site" evidence="2">
    <location>
        <position position="206"/>
    </location>
    <ligand>
        <name>Zn(2+)</name>
        <dbReference type="ChEBI" id="CHEBI:29105"/>
    </ligand>
</feature>
<evidence type="ECO:0000259" key="4">
    <source>
        <dbReference type="Pfam" id="PF08353"/>
    </source>
</evidence>
<dbReference type="GO" id="GO:0016881">
    <property type="term" value="F:acid-amino acid ligase activity"/>
    <property type="evidence" value="ECO:0007669"/>
    <property type="project" value="InterPro"/>
</dbReference>
<dbReference type="AlphaFoldDB" id="A0A9D2S7W5"/>
<sequence length="436" mass="47839">MMIAILVAAAKLCEKILRFFGRGATTFPGKLALFFKKDILRDLSRGVKIIAVTGTNGKTTTARIIESGLKNAGVPCFLNRSGANLITGVTAAFISNSDLFGRCRYEYAVLECDENALKKISRYFDADILVVTNIFRDQLDRYGEVSSTLSAIKTGALNMKSARLVLNADDPLSFSLSRLENQYVSYGMNKSLSLGGKGESEFCVFCGTPYAYSFRTYSQLGGFSCPGCGYAREEPDYSAEEITAQTPDSSTVFANLRGKSALLSVNLGGIYNIYNALAAAAALCECGVALDTVENTLSSFGGAFGRMETFGNVHMLLVKNPAGFTQTVNYLKPLKIHNLIFVLNDNDADGKDVSWIWDAEIRIGENVENVYAFGIRSGDMALRLKYADIDAQIIKNYDEFKTITDEPDTVIIPTYTAMMALRPYFAKKSGKKEFWQ</sequence>
<proteinExistence type="inferred from homology"/>
<comment type="function">
    <text evidence="2">The lipid II isoglutaminyl synthase complex catalyzes the formation of alpha-D-isoglutamine in the cell wall lipid II stem peptide. The MurT subunit catalyzes the ATP-dependent amidation of D-glutamate residue of lipid II, converting it to an isoglutamine residue.</text>
</comment>
<dbReference type="GO" id="GO:0140282">
    <property type="term" value="F:carbon-nitrogen ligase activity on lipid II"/>
    <property type="evidence" value="ECO:0007669"/>
    <property type="project" value="UniProtKB-UniRule"/>
</dbReference>
<keyword evidence="2" id="KW-0862">Zinc</keyword>
<keyword evidence="2" id="KW-0133">Cell shape</keyword>
<evidence type="ECO:0000259" key="3">
    <source>
        <dbReference type="Pfam" id="PF08245"/>
    </source>
</evidence>
<dbReference type="Gene3D" id="3.40.1190.10">
    <property type="entry name" value="Mur-like, catalytic domain"/>
    <property type="match status" value="1"/>
</dbReference>
<dbReference type="Proteomes" id="UP000823877">
    <property type="component" value="Unassembled WGS sequence"/>
</dbReference>
<comment type="subunit">
    <text evidence="2">Forms a heterodimer with GatD.</text>
</comment>
<evidence type="ECO:0000256" key="1">
    <source>
        <dbReference type="ARBA" id="ARBA00004752"/>
    </source>
</evidence>
<accession>A0A9D2S7W5</accession>
<keyword evidence="2" id="KW-0067">ATP-binding</keyword>
<keyword evidence="2" id="KW-0961">Cell wall biogenesis/degradation</keyword>
<comment type="caution">
    <text evidence="5">The sequence shown here is derived from an EMBL/GenBank/DDBJ whole genome shotgun (WGS) entry which is preliminary data.</text>
</comment>
<keyword evidence="2" id="KW-0479">Metal-binding</keyword>
<comment type="catalytic activity">
    <reaction evidence="2">
        <text>beta-D-GlcNAc-(1-&gt;4)-Mur2Ac(oyl-L-Ala-gamma-D-O-P-Glu-L-Lys-D-Ala-D-Ala)-di-trans,octa-cis-undecaprenyl diphosphate + NH4(+) = beta-D-GlcNAc-(1-&gt;4)-Mur2Ac(oyl-L-Ala-D-isoglutaminyl-L-Lys-D-Ala-D-Ala)-di-trans,octa-cis-undecaprenyl diphosphate + phosphate + H(+)</text>
        <dbReference type="Rhea" id="RHEA:57932"/>
        <dbReference type="ChEBI" id="CHEBI:15378"/>
        <dbReference type="ChEBI" id="CHEBI:28938"/>
        <dbReference type="ChEBI" id="CHEBI:43474"/>
        <dbReference type="ChEBI" id="CHEBI:62233"/>
        <dbReference type="ChEBI" id="CHEBI:143132"/>
    </reaction>
</comment>
<dbReference type="InterPro" id="IPR013221">
    <property type="entry name" value="Mur_ligase_cen"/>
</dbReference>
<comment type="catalytic activity">
    <reaction evidence="2">
        <text>beta-D-GlcNAc-(1-&gt;4)-Mur2Ac(oyl-L-Ala-gamma-D-Glu-L-Lys-D-Ala-D-Ala)-di-trans,octa-cis-undecaprenyl diphosphate + ATP = beta-D-GlcNAc-(1-&gt;4)-Mur2Ac(oyl-L-Ala-gamma-D-O-P-Glu-L-Lys-D-Ala-D-Ala)-di-trans,octa-cis-undecaprenyl diphosphate + ADP</text>
        <dbReference type="Rhea" id="RHEA:59488"/>
        <dbReference type="ChEBI" id="CHEBI:30616"/>
        <dbReference type="ChEBI" id="CHEBI:60033"/>
        <dbReference type="ChEBI" id="CHEBI:143132"/>
        <dbReference type="ChEBI" id="CHEBI:456216"/>
    </reaction>
</comment>
<dbReference type="EMBL" id="DWXN01000002">
    <property type="protein sequence ID" value="HJB74218.1"/>
    <property type="molecule type" value="Genomic_DNA"/>
</dbReference>
<dbReference type="GO" id="GO:0071555">
    <property type="term" value="P:cell wall organization"/>
    <property type="evidence" value="ECO:0007669"/>
    <property type="project" value="UniProtKB-KW"/>
</dbReference>
<dbReference type="GO" id="GO:0005524">
    <property type="term" value="F:ATP binding"/>
    <property type="evidence" value="ECO:0007669"/>
    <property type="project" value="UniProtKB-UniRule"/>
</dbReference>
<dbReference type="PANTHER" id="PTHR23135">
    <property type="entry name" value="MUR LIGASE FAMILY MEMBER"/>
    <property type="match status" value="1"/>
</dbReference>
<dbReference type="InterPro" id="IPR013564">
    <property type="entry name" value="MurT_C"/>
</dbReference>
<dbReference type="HAMAP" id="MF_02214">
    <property type="entry name" value="Lipid_II_synth_MurT"/>
    <property type="match status" value="1"/>
</dbReference>
<dbReference type="InterPro" id="IPR043703">
    <property type="entry name" value="Lipid_II_synth_MurT"/>
</dbReference>
<dbReference type="GO" id="GO:0008270">
    <property type="term" value="F:zinc ion binding"/>
    <property type="evidence" value="ECO:0007669"/>
    <property type="project" value="UniProtKB-UniRule"/>
</dbReference>
<feature type="binding site" evidence="2">
    <location>
        <position position="228"/>
    </location>
    <ligand>
        <name>Zn(2+)</name>
        <dbReference type="ChEBI" id="CHEBI:29105"/>
    </ligand>
</feature>
<name>A0A9D2S7W5_9FIRM</name>
<dbReference type="EC" id="6.3.5.13" evidence="2"/>
<reference evidence="5" key="2">
    <citation type="submission" date="2021-04" db="EMBL/GenBank/DDBJ databases">
        <authorList>
            <person name="Gilroy R."/>
        </authorList>
    </citation>
    <scope>NUCLEOTIDE SEQUENCE</scope>
    <source>
        <strain evidence="5">CHK188-16595</strain>
    </source>
</reference>
<protein>
    <recommendedName>
        <fullName evidence="2">Lipid II isoglutaminyl synthase (glutamine-hydrolyzing) subunit MurT</fullName>
        <ecNumber evidence="2">6.3.5.13</ecNumber>
    </recommendedName>
</protein>
<dbReference type="GO" id="GO:0008360">
    <property type="term" value="P:regulation of cell shape"/>
    <property type="evidence" value="ECO:0007669"/>
    <property type="project" value="UniProtKB-KW"/>
</dbReference>
<feature type="binding site" evidence="2">
    <location>
        <position position="203"/>
    </location>
    <ligand>
        <name>Zn(2+)</name>
        <dbReference type="ChEBI" id="CHEBI:29105"/>
    </ligand>
</feature>
<feature type="domain" description="Mur ligase central" evidence="3">
    <location>
        <begin position="52"/>
        <end position="191"/>
    </location>
</feature>
<comment type="pathway">
    <text evidence="1 2">Cell wall biogenesis; peptidoglycan biosynthesis.</text>
</comment>
<keyword evidence="2" id="KW-0573">Peptidoglycan synthesis</keyword>
<comment type="similarity">
    <text evidence="2">Belongs to the MurCDEF family. MurT subfamily.</text>
</comment>
<evidence type="ECO:0000256" key="2">
    <source>
        <dbReference type="HAMAP-Rule" id="MF_02214"/>
    </source>
</evidence>
<reference evidence="5" key="1">
    <citation type="journal article" date="2021" name="PeerJ">
        <title>Extensive microbial diversity within the chicken gut microbiome revealed by metagenomics and culture.</title>
        <authorList>
            <person name="Gilroy R."/>
            <person name="Ravi A."/>
            <person name="Getino M."/>
            <person name="Pursley I."/>
            <person name="Horton D.L."/>
            <person name="Alikhan N.F."/>
            <person name="Baker D."/>
            <person name="Gharbi K."/>
            <person name="Hall N."/>
            <person name="Watson M."/>
            <person name="Adriaenssens E.M."/>
            <person name="Foster-Nyarko E."/>
            <person name="Jarju S."/>
            <person name="Secka A."/>
            <person name="Antonio M."/>
            <person name="Oren A."/>
            <person name="Chaudhuri R.R."/>
            <person name="La Ragione R."/>
            <person name="Hildebrand F."/>
            <person name="Pallen M.J."/>
        </authorList>
    </citation>
    <scope>NUCLEOTIDE SEQUENCE</scope>
    <source>
        <strain evidence="5">CHK188-16595</strain>
    </source>
</reference>
<gene>
    <name evidence="2" type="primary">murT</name>
    <name evidence="5" type="ORF">IAA37_00905</name>
</gene>
<dbReference type="SUPFAM" id="SSF53623">
    <property type="entry name" value="MurD-like peptide ligases, catalytic domain"/>
    <property type="match status" value="1"/>
</dbReference>
<feature type="binding site" evidence="2">
    <location>
        <position position="225"/>
    </location>
    <ligand>
        <name>Zn(2+)</name>
        <dbReference type="ChEBI" id="CHEBI:29105"/>
    </ligand>
</feature>
<keyword evidence="2" id="KW-0547">Nucleotide-binding</keyword>
<dbReference type="InterPro" id="IPR036565">
    <property type="entry name" value="Mur-like_cat_sf"/>
</dbReference>
<dbReference type="Pfam" id="PF08353">
    <property type="entry name" value="MurT_C"/>
    <property type="match status" value="1"/>
</dbReference>
<dbReference type="PANTHER" id="PTHR23135:SF7">
    <property type="entry name" value="LIPID II ISOGLUTAMINYL SYNTHASE (GLUTAMINE-HYDROLYZING) SUBUNIT MURT"/>
    <property type="match status" value="1"/>
</dbReference>
<feature type="active site" evidence="2">
    <location>
        <position position="352"/>
    </location>
</feature>
<keyword evidence="2" id="KW-0436">Ligase</keyword>
<comment type="catalytic activity">
    <reaction evidence="2">
        <text>beta-D-GlcNAc-(1-&gt;4)-Mur2Ac(oyl-L-Ala-gamma-D-Glu-L-Lys-D-Ala-D-Ala)-di-trans,octa-cis-undecaprenyl diphosphate + L-glutamine + ATP + H2O = beta-D-GlcNAc-(1-&gt;4)-Mur2Ac(oyl-L-Ala-D-isoglutaminyl-L-Lys-D-Ala-D-Ala)-di-trans,octa-cis-undecaprenyl diphosphate + L-glutamate + ADP + phosphate + H(+)</text>
        <dbReference type="Rhea" id="RHEA:57928"/>
        <dbReference type="ChEBI" id="CHEBI:15377"/>
        <dbReference type="ChEBI" id="CHEBI:15378"/>
        <dbReference type="ChEBI" id="CHEBI:29985"/>
        <dbReference type="ChEBI" id="CHEBI:30616"/>
        <dbReference type="ChEBI" id="CHEBI:43474"/>
        <dbReference type="ChEBI" id="CHEBI:58359"/>
        <dbReference type="ChEBI" id="CHEBI:60033"/>
        <dbReference type="ChEBI" id="CHEBI:62233"/>
        <dbReference type="ChEBI" id="CHEBI:456216"/>
        <dbReference type="EC" id="6.3.5.13"/>
    </reaction>
</comment>
<organism evidence="5 6">
    <name type="scientific">Candidatus Eubacterium faecale</name>
    <dbReference type="NCBI Taxonomy" id="2838568"/>
    <lineage>
        <taxon>Bacteria</taxon>
        <taxon>Bacillati</taxon>
        <taxon>Bacillota</taxon>
        <taxon>Clostridia</taxon>
        <taxon>Eubacteriales</taxon>
        <taxon>Eubacteriaceae</taxon>
        <taxon>Eubacterium</taxon>
    </lineage>
</organism>
<feature type="domain" description="Lipid II isoglutaminyl synthase (glutamine-hydrolyzing) subunit MurT C-terminal" evidence="4">
    <location>
        <begin position="317"/>
        <end position="418"/>
    </location>
</feature>
<evidence type="ECO:0000313" key="5">
    <source>
        <dbReference type="EMBL" id="HJB74218.1"/>
    </source>
</evidence>
<dbReference type="Pfam" id="PF08245">
    <property type="entry name" value="Mur_ligase_M"/>
    <property type="match status" value="1"/>
</dbReference>
<evidence type="ECO:0000313" key="6">
    <source>
        <dbReference type="Proteomes" id="UP000823877"/>
    </source>
</evidence>
<dbReference type="GO" id="GO:0009252">
    <property type="term" value="P:peptidoglycan biosynthetic process"/>
    <property type="evidence" value="ECO:0007669"/>
    <property type="project" value="UniProtKB-UniRule"/>
</dbReference>